<keyword evidence="3" id="KW-1185">Reference proteome</keyword>
<feature type="compositionally biased region" description="Basic and acidic residues" evidence="1">
    <location>
        <begin position="1"/>
        <end position="13"/>
    </location>
</feature>
<accession>A0A0A0RQP5</accession>
<proteinExistence type="predicted"/>
<dbReference type="GeneID" id="26796947"/>
<dbReference type="EMBL" id="KM652554">
    <property type="protein sequence ID" value="AIW02672.1"/>
    <property type="molecule type" value="Genomic_DNA"/>
</dbReference>
<sequence length="24" mass="2703">MIEEIKNRDRSEGLDSADSDGYDS</sequence>
<feature type="compositionally biased region" description="Acidic residues" evidence="1">
    <location>
        <begin position="15"/>
        <end position="24"/>
    </location>
</feature>
<organism evidence="2 3">
    <name type="scientific">Streptomyces phage Jay2Jay</name>
    <dbReference type="NCBI Taxonomy" id="1556290"/>
    <lineage>
        <taxon>Viruses</taxon>
        <taxon>Duplodnaviria</taxon>
        <taxon>Heunggongvirae</taxon>
        <taxon>Uroviricota</taxon>
        <taxon>Caudoviricetes</taxon>
        <taxon>Stanwilliamsviridae</taxon>
        <taxon>Boydwoodruffvirinae</taxon>
        <taxon>Samistivirus</taxon>
        <taxon>Samistivirus jay2jay</taxon>
    </lineage>
</organism>
<dbReference type="Proteomes" id="UP000030200">
    <property type="component" value="Segment"/>
</dbReference>
<dbReference type="RefSeq" id="YP_009225899.1">
    <property type="nucleotide sequence ID" value="NC_029098.1"/>
</dbReference>
<protein>
    <submittedName>
        <fullName evidence="2">Uncharacterized protein</fullName>
    </submittedName>
</protein>
<dbReference type="KEGG" id="vg:26796947"/>
<evidence type="ECO:0000313" key="2">
    <source>
        <dbReference type="EMBL" id="AIW02672.1"/>
    </source>
</evidence>
<evidence type="ECO:0000313" key="3">
    <source>
        <dbReference type="Proteomes" id="UP000030200"/>
    </source>
</evidence>
<reference evidence="2 3" key="1">
    <citation type="submission" date="2014-09" db="EMBL/GenBank/DDBJ databases">
        <authorList>
            <person name="Gicewicz E.A."/>
            <person name="Hiryak K.M."/>
            <person name="Horoschock A.N."/>
            <person name="Kneeream E.R."/>
            <person name="Luchetta J."/>
            <person name="Mikolon A.R."/>
            <person name="Smith S.N."/>
            <person name="Svintozelskiy S."/>
            <person name="Yucha M.L."/>
            <person name="Manna D.P."/>
            <person name="Pidcock K.A."/>
            <person name="Laing C.E."/>
            <person name="Schaff J.E."/>
            <person name="Dashiell C.L."/>
            <person name="Macialek J.A."/>
            <person name="Anders K.R."/>
            <person name="Braun M.A."/>
            <person name="Delesalle V.A."/>
            <person name="Hughes L.E."/>
            <person name="Ware V.C."/>
            <person name="Bradley K.W."/>
            <person name="Barker L.P."/>
            <person name="Asai D.J."/>
            <person name="Bowman C.A."/>
            <person name="Russell D.A."/>
            <person name="Pope W.H."/>
            <person name="Jacobs-Sera D."/>
            <person name="Hendrix R.W."/>
            <person name="Hatfull G.F."/>
        </authorList>
    </citation>
    <scope>NUCLEOTIDE SEQUENCE [LARGE SCALE GENOMIC DNA]</scope>
</reference>
<evidence type="ECO:0000256" key="1">
    <source>
        <dbReference type="SAM" id="MobiDB-lite"/>
    </source>
</evidence>
<name>A0A0A0RQP5_9CAUD</name>
<gene>
    <name evidence="2" type="primary">218</name>
    <name evidence="2" type="ORF">PBI_JAY2JAY_218</name>
</gene>
<feature type="region of interest" description="Disordered" evidence="1">
    <location>
        <begin position="1"/>
        <end position="24"/>
    </location>
</feature>